<gene>
    <name evidence="1" type="ORF">SHEWBE_1447</name>
</gene>
<sequence>MNIRLARMGDLKQLVELERIHLNDELSDGAQAHALDGQAFGEAELRQLIDSHWICVAERKPDRLDGQNGEIVAYVIAGAWSFFESWPVYRHILKRLKEFSLGGVKLTKSNSCQYGPIWIKKEYRGQGVFEALVSEIKTHVQAQFPFMLTFIAEDNMASFSAHTHKASMQVLDFFTFDDRDYYLLALST</sequence>
<dbReference type="AlphaFoldDB" id="A0A330M1T2"/>
<dbReference type="Gene3D" id="3.40.630.30">
    <property type="match status" value="1"/>
</dbReference>
<dbReference type="SUPFAM" id="SSF55729">
    <property type="entry name" value="Acyl-CoA N-acyltransferases (Nat)"/>
    <property type="match status" value="1"/>
</dbReference>
<evidence type="ECO:0000313" key="1">
    <source>
        <dbReference type="EMBL" id="SQH75413.1"/>
    </source>
</evidence>
<dbReference type="RefSeq" id="WP_112351942.1">
    <property type="nucleotide sequence ID" value="NZ_LS483452.1"/>
</dbReference>
<proteinExistence type="predicted"/>
<dbReference type="Proteomes" id="UP000250123">
    <property type="component" value="Chromosome SHEWBE"/>
</dbReference>
<evidence type="ECO:0000313" key="2">
    <source>
        <dbReference type="Proteomes" id="UP000250123"/>
    </source>
</evidence>
<dbReference type="KEGG" id="sbk:SHEWBE_1447"/>
<name>A0A330M1T2_9GAMM</name>
<accession>A0A330M1T2</accession>
<dbReference type="OrthoDB" id="5109343at2"/>
<organism evidence="1 2">
    <name type="scientific">Shewanella benthica</name>
    <dbReference type="NCBI Taxonomy" id="43661"/>
    <lineage>
        <taxon>Bacteria</taxon>
        <taxon>Pseudomonadati</taxon>
        <taxon>Pseudomonadota</taxon>
        <taxon>Gammaproteobacteria</taxon>
        <taxon>Alteromonadales</taxon>
        <taxon>Shewanellaceae</taxon>
        <taxon>Shewanella</taxon>
    </lineage>
</organism>
<protein>
    <submittedName>
        <fullName evidence="1">Acetyltransferase, GNAT family protein</fullName>
    </submittedName>
</protein>
<dbReference type="EMBL" id="LS483452">
    <property type="protein sequence ID" value="SQH75413.1"/>
    <property type="molecule type" value="Genomic_DNA"/>
</dbReference>
<dbReference type="GO" id="GO:0016740">
    <property type="term" value="F:transferase activity"/>
    <property type="evidence" value="ECO:0007669"/>
    <property type="project" value="UniProtKB-KW"/>
</dbReference>
<keyword evidence="1" id="KW-0808">Transferase</keyword>
<dbReference type="InterPro" id="IPR016181">
    <property type="entry name" value="Acyl_CoA_acyltransferase"/>
</dbReference>
<reference evidence="2" key="1">
    <citation type="submission" date="2018-06" db="EMBL/GenBank/DDBJ databases">
        <authorList>
            <person name="Cea G.-C."/>
            <person name="William W."/>
        </authorList>
    </citation>
    <scope>NUCLEOTIDE SEQUENCE [LARGE SCALE GENOMIC DNA]</scope>
    <source>
        <strain evidence="2">DB21MT-2</strain>
    </source>
</reference>